<keyword evidence="1" id="KW-0808">Transferase</keyword>
<accession>T0KVV7</accession>
<dbReference type="GO" id="GO:0016740">
    <property type="term" value="F:transferase activity"/>
    <property type="evidence" value="ECO:0007669"/>
    <property type="project" value="UniProtKB-KW"/>
</dbReference>
<reference evidence="2" key="1">
    <citation type="journal article" date="2013" name="Mol. Plant Microbe Interact.">
        <title>Global aspects of pacC regulation of pathogenicity genes in Colletotrichum gloeosporioides as revealed by transcriptome analysis.</title>
        <authorList>
            <person name="Alkan N."/>
            <person name="Meng X."/>
            <person name="Friedlander G."/>
            <person name="Reuveni E."/>
            <person name="Sukno S."/>
            <person name="Sherman A."/>
            <person name="Thon M."/>
            <person name="Fluhr R."/>
            <person name="Prusky D."/>
        </authorList>
    </citation>
    <scope>NUCLEOTIDE SEQUENCE [LARGE SCALE GENOMIC DNA]</scope>
    <source>
        <strain evidence="2">Cg-14</strain>
    </source>
</reference>
<evidence type="ECO:0000313" key="2">
    <source>
        <dbReference type="Proteomes" id="UP000015530"/>
    </source>
</evidence>
<comment type="caution">
    <text evidence="1">The sequence shown here is derived from an EMBL/GenBank/DDBJ whole genome shotgun (WGS) entry which is preliminary data.</text>
</comment>
<dbReference type="OrthoDB" id="5412996at2759"/>
<sequence>MATMVQLSNVPESILPPTGSTYQNTDDWYVVLAQMHMATLVFQHNDMVSSEDDCRCQYVARQLFLRLAKQHRLSTFGFAEDDWSDRSITSRSNLSMPPGSGSFRLWNDHFQPGNVLVDDSDLVAGVVDWEFTYAAPTQFVLDSPWWLLLDWPERWHNGIVEWAHEYGRRLETWLSALREAENEMEPGSFLLSTYMRDSWETGRFWLNYAAQSSWGFDSIYWRYLDEPFFGVRAAEVPTEQLWRTRIHLLTDEEKEAMEPLVQIKMAESKERALVDWKDDEAKQRMSSFLFD</sequence>
<dbReference type="HOGENOM" id="CLU_028906_1_2_1"/>
<gene>
    <name evidence="1" type="ORF">CGLO_03735</name>
</gene>
<protein>
    <submittedName>
        <fullName evidence="1">Phosphotransferase</fullName>
    </submittedName>
</protein>
<dbReference type="Proteomes" id="UP000015530">
    <property type="component" value="Unassembled WGS sequence"/>
</dbReference>
<organism evidence="1 2">
    <name type="scientific">Colletotrichum gloeosporioides (strain Cg-14)</name>
    <name type="common">Anthracnose fungus</name>
    <name type="synonym">Glomerella cingulata</name>
    <dbReference type="NCBI Taxonomy" id="1237896"/>
    <lineage>
        <taxon>Eukaryota</taxon>
        <taxon>Fungi</taxon>
        <taxon>Dikarya</taxon>
        <taxon>Ascomycota</taxon>
        <taxon>Pezizomycotina</taxon>
        <taxon>Sordariomycetes</taxon>
        <taxon>Hypocreomycetidae</taxon>
        <taxon>Glomerellales</taxon>
        <taxon>Glomerellaceae</taxon>
        <taxon>Colletotrichum</taxon>
        <taxon>Colletotrichum gloeosporioides species complex</taxon>
    </lineage>
</organism>
<name>T0KVV7_COLGC</name>
<dbReference type="EMBL" id="AMYD01000764">
    <property type="protein sequence ID" value="EQB56264.1"/>
    <property type="molecule type" value="Genomic_DNA"/>
</dbReference>
<proteinExistence type="predicted"/>
<dbReference type="AlphaFoldDB" id="T0KVV7"/>
<evidence type="ECO:0000313" key="1">
    <source>
        <dbReference type="EMBL" id="EQB56264.1"/>
    </source>
</evidence>
<dbReference type="OMA" id="WKYIDER"/>